<feature type="chain" id="PRO_5045996894" evidence="1">
    <location>
        <begin position="24"/>
        <end position="168"/>
    </location>
</feature>
<organism evidence="2 3">
    <name type="scientific">Sinorhizobium psoraleae</name>
    <dbReference type="NCBI Taxonomy" id="520838"/>
    <lineage>
        <taxon>Bacteria</taxon>
        <taxon>Pseudomonadati</taxon>
        <taxon>Pseudomonadota</taxon>
        <taxon>Alphaproteobacteria</taxon>
        <taxon>Hyphomicrobiales</taxon>
        <taxon>Rhizobiaceae</taxon>
        <taxon>Sinorhizobium/Ensifer group</taxon>
        <taxon>Sinorhizobium</taxon>
    </lineage>
</organism>
<proteinExistence type="predicted"/>
<gene>
    <name evidence="2" type="ORF">O3W52_14340</name>
</gene>
<accession>A0ABT4KH17</accession>
<sequence length="168" mass="17344">MMISRSGLPASLAIALVAAPALADECRQAQAIYGDADGGYELRFEPVGSESAATSNHFKISVESSGLLLDGVVLWSGEPERSNGIVMHNCPTGDVTGEELRACTVWEGVIYAADKAGGIGLLQAEDAPAAEQILLPGFGPALRESSAWGKGKASVDSSDVFKFKGCAA</sequence>
<evidence type="ECO:0000313" key="3">
    <source>
        <dbReference type="Proteomes" id="UP001079430"/>
    </source>
</evidence>
<dbReference type="Proteomes" id="UP001079430">
    <property type="component" value="Unassembled WGS sequence"/>
</dbReference>
<dbReference type="EMBL" id="JAPVOI010000004">
    <property type="protein sequence ID" value="MCZ4091202.1"/>
    <property type="molecule type" value="Genomic_DNA"/>
</dbReference>
<keyword evidence="1" id="KW-0732">Signal</keyword>
<protein>
    <submittedName>
        <fullName evidence="2">Uncharacterized protein</fullName>
    </submittedName>
</protein>
<name>A0ABT4KH17_9HYPH</name>
<evidence type="ECO:0000256" key="1">
    <source>
        <dbReference type="SAM" id="SignalP"/>
    </source>
</evidence>
<evidence type="ECO:0000313" key="2">
    <source>
        <dbReference type="EMBL" id="MCZ4091202.1"/>
    </source>
</evidence>
<keyword evidence="3" id="KW-1185">Reference proteome</keyword>
<reference evidence="2" key="1">
    <citation type="submission" date="2022-10" db="EMBL/GenBank/DDBJ databases">
        <title>Whole genome sequencing of three plant growth promoting bacteria isolated from Vachellia tortilis subsp. raddiana in Morocco.</title>
        <authorList>
            <person name="Hnini M."/>
            <person name="Zouagui R."/>
            <person name="Zouagui H."/>
            <person name="Chemao Elfihri M.-W."/>
            <person name="Ibrahimi A."/>
            <person name="Sbabou L."/>
            <person name="Aurag J."/>
        </authorList>
    </citation>
    <scope>NUCLEOTIDE SEQUENCE</scope>
    <source>
        <strain evidence="2">LMR678</strain>
    </source>
</reference>
<feature type="signal peptide" evidence="1">
    <location>
        <begin position="1"/>
        <end position="23"/>
    </location>
</feature>
<comment type="caution">
    <text evidence="2">The sequence shown here is derived from an EMBL/GenBank/DDBJ whole genome shotgun (WGS) entry which is preliminary data.</text>
</comment>